<dbReference type="EMBL" id="JAHRIO010040936">
    <property type="protein sequence ID" value="MEQ2171744.1"/>
    <property type="molecule type" value="Genomic_DNA"/>
</dbReference>
<evidence type="ECO:0000313" key="2">
    <source>
        <dbReference type="Proteomes" id="UP001476798"/>
    </source>
</evidence>
<evidence type="ECO:0000313" key="1">
    <source>
        <dbReference type="EMBL" id="MEQ2171744.1"/>
    </source>
</evidence>
<comment type="caution">
    <text evidence="1">The sequence shown here is derived from an EMBL/GenBank/DDBJ whole genome shotgun (WGS) entry which is preliminary data.</text>
</comment>
<gene>
    <name evidence="1" type="ORF">GOODEAATRI_013913</name>
</gene>
<sequence length="100" mass="11242">MNQTPSSPWQELEILSMKVLSWVMNETLAWVMNNSTLNPQSLLPPAKACPSFVVSSSSPPLLGKHCFQLNATDLKVTQHCSKTETDKAFTVYCMCIWTFM</sequence>
<proteinExistence type="predicted"/>
<name>A0ABV0NK19_9TELE</name>
<accession>A0ABV0NK19</accession>
<reference evidence="1 2" key="1">
    <citation type="submission" date="2021-06" db="EMBL/GenBank/DDBJ databases">
        <authorList>
            <person name="Palmer J.M."/>
        </authorList>
    </citation>
    <scope>NUCLEOTIDE SEQUENCE [LARGE SCALE GENOMIC DNA]</scope>
    <source>
        <strain evidence="1 2">GA_2019</strain>
        <tissue evidence="1">Muscle</tissue>
    </source>
</reference>
<dbReference type="Proteomes" id="UP001476798">
    <property type="component" value="Unassembled WGS sequence"/>
</dbReference>
<protein>
    <submittedName>
        <fullName evidence="1">Uncharacterized protein</fullName>
    </submittedName>
</protein>
<keyword evidence="2" id="KW-1185">Reference proteome</keyword>
<organism evidence="1 2">
    <name type="scientific">Goodea atripinnis</name>
    <dbReference type="NCBI Taxonomy" id="208336"/>
    <lineage>
        <taxon>Eukaryota</taxon>
        <taxon>Metazoa</taxon>
        <taxon>Chordata</taxon>
        <taxon>Craniata</taxon>
        <taxon>Vertebrata</taxon>
        <taxon>Euteleostomi</taxon>
        <taxon>Actinopterygii</taxon>
        <taxon>Neopterygii</taxon>
        <taxon>Teleostei</taxon>
        <taxon>Neoteleostei</taxon>
        <taxon>Acanthomorphata</taxon>
        <taxon>Ovalentaria</taxon>
        <taxon>Atherinomorphae</taxon>
        <taxon>Cyprinodontiformes</taxon>
        <taxon>Goodeidae</taxon>
        <taxon>Goodea</taxon>
    </lineage>
</organism>